<dbReference type="EMBL" id="QJSQ01000015">
    <property type="protein sequence ID" value="PYE21322.1"/>
    <property type="molecule type" value="Genomic_DNA"/>
</dbReference>
<dbReference type="PROSITE" id="PS51257">
    <property type="entry name" value="PROKAR_LIPOPROTEIN"/>
    <property type="match status" value="1"/>
</dbReference>
<name>A0A2V4TSD2_9BURK</name>
<proteinExistence type="predicted"/>
<dbReference type="RefSeq" id="WP_110855960.1">
    <property type="nucleotide sequence ID" value="NZ_QJSQ01000015.1"/>
</dbReference>
<feature type="chain" id="PRO_5015956975" description="Lipoprotein" evidence="1">
    <location>
        <begin position="23"/>
        <end position="134"/>
    </location>
</feature>
<dbReference type="AlphaFoldDB" id="A0A2V4TSD2"/>
<gene>
    <name evidence="2" type="ORF">C7410_115165</name>
</gene>
<evidence type="ECO:0000313" key="2">
    <source>
        <dbReference type="EMBL" id="PYE21322.1"/>
    </source>
</evidence>
<organism evidence="2 3">
    <name type="scientific">Paraburkholderia silvatlantica</name>
    <dbReference type="NCBI Taxonomy" id="321895"/>
    <lineage>
        <taxon>Bacteria</taxon>
        <taxon>Pseudomonadati</taxon>
        <taxon>Pseudomonadota</taxon>
        <taxon>Betaproteobacteria</taxon>
        <taxon>Burkholderiales</taxon>
        <taxon>Burkholderiaceae</taxon>
        <taxon>Paraburkholderia</taxon>
    </lineage>
</organism>
<evidence type="ECO:0008006" key="4">
    <source>
        <dbReference type="Google" id="ProtNLM"/>
    </source>
</evidence>
<sequence>MKRTLLIAAFAALAGCSTAQQANITNNAAKLQQIVQNGCMVVQPTLTAVAALDPAVAAAATANGVFCSTTGAITVTSVQTLLSTGVPALEKAIEASPQIPADQKPIFIAAMGIFQLTLQNAMTVYGQAEPAASQ</sequence>
<evidence type="ECO:0000256" key="1">
    <source>
        <dbReference type="SAM" id="SignalP"/>
    </source>
</evidence>
<protein>
    <recommendedName>
        <fullName evidence="4">Lipoprotein</fullName>
    </recommendedName>
</protein>
<dbReference type="Proteomes" id="UP000247772">
    <property type="component" value="Unassembled WGS sequence"/>
</dbReference>
<feature type="signal peptide" evidence="1">
    <location>
        <begin position="1"/>
        <end position="22"/>
    </location>
</feature>
<comment type="caution">
    <text evidence="2">The sequence shown here is derived from an EMBL/GenBank/DDBJ whole genome shotgun (WGS) entry which is preliminary data.</text>
</comment>
<evidence type="ECO:0000313" key="3">
    <source>
        <dbReference type="Proteomes" id="UP000247772"/>
    </source>
</evidence>
<keyword evidence="1" id="KW-0732">Signal</keyword>
<accession>A0A2V4TSD2</accession>
<reference evidence="2 3" key="1">
    <citation type="submission" date="2018-06" db="EMBL/GenBank/DDBJ databases">
        <title>Genomic Encyclopedia of Type Strains, Phase IV (KMG-V): Genome sequencing to study the core and pangenomes of soil and plant-associated prokaryotes.</title>
        <authorList>
            <person name="Whitman W."/>
        </authorList>
    </citation>
    <scope>NUCLEOTIDE SEQUENCE [LARGE SCALE GENOMIC DNA]</scope>
    <source>
        <strain evidence="2 3">SRCL-318</strain>
    </source>
</reference>
<dbReference type="OrthoDB" id="9103978at2"/>